<evidence type="ECO:0000313" key="2">
    <source>
        <dbReference type="Proteomes" id="UP001500363"/>
    </source>
</evidence>
<proteinExistence type="predicted"/>
<dbReference type="EMBL" id="BAAANC010000004">
    <property type="protein sequence ID" value="GAA1553912.1"/>
    <property type="molecule type" value="Genomic_DNA"/>
</dbReference>
<gene>
    <name evidence="1" type="ORF">GCM10009741_68010</name>
</gene>
<organism evidence="1 2">
    <name type="scientific">Kribbella lupini</name>
    <dbReference type="NCBI Taxonomy" id="291602"/>
    <lineage>
        <taxon>Bacteria</taxon>
        <taxon>Bacillati</taxon>
        <taxon>Actinomycetota</taxon>
        <taxon>Actinomycetes</taxon>
        <taxon>Propionibacteriales</taxon>
        <taxon>Kribbellaceae</taxon>
        <taxon>Kribbella</taxon>
    </lineage>
</organism>
<accession>A0ABN2C7U6</accession>
<comment type="caution">
    <text evidence="1">The sequence shown here is derived from an EMBL/GenBank/DDBJ whole genome shotgun (WGS) entry which is preliminary data.</text>
</comment>
<name>A0ABN2C7U6_9ACTN</name>
<dbReference type="Proteomes" id="UP001500363">
    <property type="component" value="Unassembled WGS sequence"/>
</dbReference>
<evidence type="ECO:0000313" key="1">
    <source>
        <dbReference type="EMBL" id="GAA1553912.1"/>
    </source>
</evidence>
<keyword evidence="2" id="KW-1185">Reference proteome</keyword>
<sequence>MSTRYPPDKLSNVPEEAITTLRAELNGFGRAEIGFALLETFLQVAGAWGVEAVLDPRRLLLPDEMTDDRALVQGLIEESAQWPVVKWGPFTVHERRFALEDDQARWDYTRLAYCSSAATVWSRGRSTTYFEVVDHHRATYWLPDSLKEQYFATLEAKRWEIPESWLTAVPKQPKPWWKRGR</sequence>
<reference evidence="1 2" key="1">
    <citation type="journal article" date="2019" name="Int. J. Syst. Evol. Microbiol.">
        <title>The Global Catalogue of Microorganisms (GCM) 10K type strain sequencing project: providing services to taxonomists for standard genome sequencing and annotation.</title>
        <authorList>
            <consortium name="The Broad Institute Genomics Platform"/>
            <consortium name="The Broad Institute Genome Sequencing Center for Infectious Disease"/>
            <person name="Wu L."/>
            <person name="Ma J."/>
        </authorList>
    </citation>
    <scope>NUCLEOTIDE SEQUENCE [LARGE SCALE GENOMIC DNA]</scope>
    <source>
        <strain evidence="1 2">JCM 14303</strain>
    </source>
</reference>
<protein>
    <submittedName>
        <fullName evidence="1">Uncharacterized protein</fullName>
    </submittedName>
</protein>